<keyword evidence="3" id="KW-1185">Reference proteome</keyword>
<dbReference type="Proteomes" id="UP000239494">
    <property type="component" value="Unassembled WGS sequence"/>
</dbReference>
<organism evidence="2 3">
    <name type="scientific">Umezawaea tangerina</name>
    <dbReference type="NCBI Taxonomy" id="84725"/>
    <lineage>
        <taxon>Bacteria</taxon>
        <taxon>Bacillati</taxon>
        <taxon>Actinomycetota</taxon>
        <taxon>Actinomycetes</taxon>
        <taxon>Pseudonocardiales</taxon>
        <taxon>Pseudonocardiaceae</taxon>
        <taxon>Umezawaea</taxon>
    </lineage>
</organism>
<evidence type="ECO:0000256" key="1">
    <source>
        <dbReference type="SAM" id="SignalP"/>
    </source>
</evidence>
<keyword evidence="1" id="KW-0732">Signal</keyword>
<evidence type="ECO:0008006" key="4">
    <source>
        <dbReference type="Google" id="ProtNLM"/>
    </source>
</evidence>
<feature type="chain" id="PRO_5039273664" description="D-alanyl-D-alanine carboxypeptidase-like protein" evidence="1">
    <location>
        <begin position="33"/>
        <end position="216"/>
    </location>
</feature>
<accession>A0A2T0T6W5</accession>
<evidence type="ECO:0000313" key="2">
    <source>
        <dbReference type="EMBL" id="PRY41404.1"/>
    </source>
</evidence>
<dbReference type="OrthoDB" id="3631190at2"/>
<dbReference type="EMBL" id="PVTF01000005">
    <property type="protein sequence ID" value="PRY41404.1"/>
    <property type="molecule type" value="Genomic_DNA"/>
</dbReference>
<name>A0A2T0T6W5_9PSEU</name>
<dbReference type="AlphaFoldDB" id="A0A2T0T6W5"/>
<dbReference type="PROSITE" id="PS51318">
    <property type="entry name" value="TAT"/>
    <property type="match status" value="1"/>
</dbReference>
<gene>
    <name evidence="2" type="ORF">CLV43_105162</name>
</gene>
<sequence length="216" mass="22832">MNEPSGGTWGRRRFLGVAGGLAAAVSIGFAPAAAATAQGSVSANGWPLRHKDIVRLRVEGSGATAALRSGDVATVLLHVARRLHYEIAPLLPDQVTQTGGGAPFESNYLSGTAFAIRPDLYPTGVKGNFFPHELAVVRDILAECEGVVRWGGDFKKSPKEGHFQIDVKPGNAKLTAVARKIGQWGPGKSAGTPRDVFDETRHLMAKVLAKQQITTG</sequence>
<protein>
    <recommendedName>
        <fullName evidence="4">D-alanyl-D-alanine carboxypeptidase-like protein</fullName>
    </recommendedName>
</protein>
<dbReference type="InterPro" id="IPR006311">
    <property type="entry name" value="TAT_signal"/>
</dbReference>
<comment type="caution">
    <text evidence="2">The sequence shown here is derived from an EMBL/GenBank/DDBJ whole genome shotgun (WGS) entry which is preliminary data.</text>
</comment>
<dbReference type="RefSeq" id="WP_106188438.1">
    <property type="nucleotide sequence ID" value="NZ_PVTF01000005.1"/>
</dbReference>
<evidence type="ECO:0000313" key="3">
    <source>
        <dbReference type="Proteomes" id="UP000239494"/>
    </source>
</evidence>
<feature type="signal peptide" evidence="1">
    <location>
        <begin position="1"/>
        <end position="32"/>
    </location>
</feature>
<proteinExistence type="predicted"/>
<reference evidence="2 3" key="1">
    <citation type="submission" date="2018-03" db="EMBL/GenBank/DDBJ databases">
        <title>Genomic Encyclopedia of Archaeal and Bacterial Type Strains, Phase II (KMG-II): from individual species to whole genera.</title>
        <authorList>
            <person name="Goeker M."/>
        </authorList>
    </citation>
    <scope>NUCLEOTIDE SEQUENCE [LARGE SCALE GENOMIC DNA]</scope>
    <source>
        <strain evidence="2 3">DSM 44720</strain>
    </source>
</reference>